<evidence type="ECO:0000313" key="6">
    <source>
        <dbReference type="EMBL" id="KAJ8954696.1"/>
    </source>
</evidence>
<evidence type="ECO:0000256" key="5">
    <source>
        <dbReference type="RuleBase" id="RU362059"/>
    </source>
</evidence>
<keyword evidence="7" id="KW-1185">Reference proteome</keyword>
<comment type="caution">
    <text evidence="6">The sequence shown here is derived from an EMBL/GenBank/DDBJ whole genome shotgun (WGS) entry which is preliminary data.</text>
</comment>
<feature type="transmembrane region" description="Helical" evidence="5">
    <location>
        <begin position="465"/>
        <end position="488"/>
    </location>
</feature>
<dbReference type="AlphaFoldDB" id="A0AAV8YSP4"/>
<feature type="signal peptide" evidence="5">
    <location>
        <begin position="1"/>
        <end position="20"/>
    </location>
</feature>
<evidence type="ECO:0000256" key="3">
    <source>
        <dbReference type="ARBA" id="ARBA00022679"/>
    </source>
</evidence>
<evidence type="ECO:0000256" key="2">
    <source>
        <dbReference type="ARBA" id="ARBA00022676"/>
    </source>
</evidence>
<name>A0AAV8YSP4_9CUCU</name>
<reference evidence="6" key="1">
    <citation type="journal article" date="2023" name="Insect Mol. Biol.">
        <title>Genome sequencing provides insights into the evolution of gene families encoding plant cell wall-degrading enzymes in longhorned beetles.</title>
        <authorList>
            <person name="Shin N.R."/>
            <person name="Okamura Y."/>
            <person name="Kirsch R."/>
            <person name="Pauchet Y."/>
        </authorList>
    </citation>
    <scope>NUCLEOTIDE SEQUENCE</scope>
    <source>
        <strain evidence="6">AMC_N1</strain>
    </source>
</reference>
<evidence type="ECO:0000313" key="7">
    <source>
        <dbReference type="Proteomes" id="UP001162162"/>
    </source>
</evidence>
<keyword evidence="3 4" id="KW-0808">Transferase</keyword>
<accession>A0AAV8YSP4</accession>
<keyword evidence="5" id="KW-0812">Transmembrane</keyword>
<dbReference type="FunFam" id="3.40.50.2000:FF:000050">
    <property type="entry name" value="UDP-glucuronosyltransferase"/>
    <property type="match status" value="1"/>
</dbReference>
<dbReference type="SUPFAM" id="SSF53756">
    <property type="entry name" value="UDP-Glycosyltransferase/glycogen phosphorylase"/>
    <property type="match status" value="1"/>
</dbReference>
<protein>
    <recommendedName>
        <fullName evidence="5">UDP-glucuronosyltransferase</fullName>
        <ecNumber evidence="5">2.4.1.17</ecNumber>
    </recommendedName>
</protein>
<proteinExistence type="inferred from homology"/>
<evidence type="ECO:0000256" key="1">
    <source>
        <dbReference type="ARBA" id="ARBA00009995"/>
    </source>
</evidence>
<dbReference type="EC" id="2.4.1.17" evidence="5"/>
<comment type="similarity">
    <text evidence="1 4">Belongs to the UDP-glycosyltransferase family.</text>
</comment>
<gene>
    <name evidence="6" type="ORF">NQ318_011389</name>
</gene>
<dbReference type="GO" id="GO:0015020">
    <property type="term" value="F:glucuronosyltransferase activity"/>
    <property type="evidence" value="ECO:0007669"/>
    <property type="project" value="UniProtKB-EC"/>
</dbReference>
<dbReference type="GO" id="GO:0016020">
    <property type="term" value="C:membrane"/>
    <property type="evidence" value="ECO:0007669"/>
    <property type="project" value="UniProtKB-SubCell"/>
</dbReference>
<evidence type="ECO:0000256" key="4">
    <source>
        <dbReference type="RuleBase" id="RU003718"/>
    </source>
</evidence>
<organism evidence="6 7">
    <name type="scientific">Aromia moschata</name>
    <dbReference type="NCBI Taxonomy" id="1265417"/>
    <lineage>
        <taxon>Eukaryota</taxon>
        <taxon>Metazoa</taxon>
        <taxon>Ecdysozoa</taxon>
        <taxon>Arthropoda</taxon>
        <taxon>Hexapoda</taxon>
        <taxon>Insecta</taxon>
        <taxon>Pterygota</taxon>
        <taxon>Neoptera</taxon>
        <taxon>Endopterygota</taxon>
        <taxon>Coleoptera</taxon>
        <taxon>Polyphaga</taxon>
        <taxon>Cucujiformia</taxon>
        <taxon>Chrysomeloidea</taxon>
        <taxon>Cerambycidae</taxon>
        <taxon>Cerambycinae</taxon>
        <taxon>Callichromatini</taxon>
        <taxon>Aromia</taxon>
    </lineage>
</organism>
<keyword evidence="5" id="KW-1133">Transmembrane helix</keyword>
<dbReference type="PROSITE" id="PS00375">
    <property type="entry name" value="UDPGT"/>
    <property type="match status" value="1"/>
</dbReference>
<dbReference type="InterPro" id="IPR002213">
    <property type="entry name" value="UDP_glucos_trans"/>
</dbReference>
<dbReference type="Proteomes" id="UP001162162">
    <property type="component" value="Unassembled WGS sequence"/>
</dbReference>
<keyword evidence="5" id="KW-0472">Membrane</keyword>
<dbReference type="CDD" id="cd03784">
    <property type="entry name" value="GT1_Gtf-like"/>
    <property type="match status" value="1"/>
</dbReference>
<sequence length="503" mass="57364">MSRLRFILFLLVLSTGYVNSANLLGVFSSPGYSQFILGEKLMTELARRGHKVTVISPYKPREEVENYRTILTDGLIQGPQRDMFQRVSESYWSRIKGIHHLGYTLTEYTLGHPDVQELIHSNKSFDLVIAEQFANEALMGFGPHFKAPTILFSSIGLSEWNSHLMGNIKLPSVVPTSKTEYTESMTFFQRSVNALVNLGDILYKEFVAFPIHQEYLETYFPTKMDLKEVIYNASLMFLNSHFSIGQPTFLTTSVVEIGGFHISPKKLPEHIQKFLDDARDGAILFSMGTNLNLSNLSRDKLSSICKALSKLKQRVLWKMEEDAVSEKYENILMSKWLPQVDILGHSNVVAFVTHGGLLSTTEAVFHGVPMVGIPIFGDQRMNVARCLQKGIAVHLSFEDLTETSLFDAINQVIENPTYRQNVKKLSAIFHDRVVEPLDLAMYWVEYVIRHGWASHLKDPSLNLTWYQLYLVDVIGFAVLCALIVYQCFPNRRRQSGKEKYKRN</sequence>
<feature type="chain" id="PRO_5043112987" description="UDP-glucuronosyltransferase" evidence="5">
    <location>
        <begin position="21"/>
        <end position="503"/>
    </location>
</feature>
<dbReference type="Pfam" id="PF00201">
    <property type="entry name" value="UDPGT"/>
    <property type="match status" value="1"/>
</dbReference>
<dbReference type="InterPro" id="IPR035595">
    <property type="entry name" value="UDP_glycos_trans_CS"/>
</dbReference>
<keyword evidence="5" id="KW-0732">Signal</keyword>
<dbReference type="Gene3D" id="3.40.50.2000">
    <property type="entry name" value="Glycogen Phosphorylase B"/>
    <property type="match status" value="1"/>
</dbReference>
<dbReference type="PANTHER" id="PTHR48043">
    <property type="entry name" value="EG:EG0003.4 PROTEIN-RELATED"/>
    <property type="match status" value="1"/>
</dbReference>
<comment type="subcellular location">
    <subcellularLocation>
        <location evidence="5">Membrane</location>
        <topology evidence="5">Single-pass membrane protein</topology>
    </subcellularLocation>
</comment>
<dbReference type="InterPro" id="IPR050271">
    <property type="entry name" value="UDP-glycosyltransferase"/>
</dbReference>
<keyword evidence="2 4" id="KW-0328">Glycosyltransferase</keyword>
<comment type="catalytic activity">
    <reaction evidence="5">
        <text>glucuronate acceptor + UDP-alpha-D-glucuronate = acceptor beta-D-glucuronoside + UDP + H(+)</text>
        <dbReference type="Rhea" id="RHEA:21032"/>
        <dbReference type="ChEBI" id="CHEBI:15378"/>
        <dbReference type="ChEBI" id="CHEBI:58052"/>
        <dbReference type="ChEBI" id="CHEBI:58223"/>
        <dbReference type="ChEBI" id="CHEBI:132367"/>
        <dbReference type="ChEBI" id="CHEBI:132368"/>
        <dbReference type="EC" id="2.4.1.17"/>
    </reaction>
</comment>
<dbReference type="EMBL" id="JAPWTK010000045">
    <property type="protein sequence ID" value="KAJ8954696.1"/>
    <property type="molecule type" value="Genomic_DNA"/>
</dbReference>
<dbReference type="PANTHER" id="PTHR48043:SF159">
    <property type="entry name" value="EG:EG0003.4 PROTEIN-RELATED"/>
    <property type="match status" value="1"/>
</dbReference>